<dbReference type="CDD" id="cd07067">
    <property type="entry name" value="HP_PGM_like"/>
    <property type="match status" value="1"/>
</dbReference>
<protein>
    <submittedName>
        <fullName evidence="4">Phosphoglycerate bisphosphoglycerate mutase family protein</fullName>
    </submittedName>
</protein>
<evidence type="ECO:0000256" key="2">
    <source>
        <dbReference type="SAM" id="MobiDB-lite"/>
    </source>
</evidence>
<proteinExistence type="predicted"/>
<dbReference type="InterPro" id="IPR050275">
    <property type="entry name" value="PGM_Phosphatase"/>
</dbReference>
<feature type="region of interest" description="Disordered" evidence="2">
    <location>
        <begin position="298"/>
        <end position="327"/>
    </location>
</feature>
<dbReference type="SUPFAM" id="SSF53254">
    <property type="entry name" value="Phosphoglycerate mutase-like"/>
    <property type="match status" value="1"/>
</dbReference>
<dbReference type="EMBL" id="AZIL01000281">
    <property type="protein sequence ID" value="EWM28486.1"/>
    <property type="molecule type" value="Genomic_DNA"/>
</dbReference>
<sequence length="327" mass="37078">MRALAVRGLLLFVNICRSAAFSSVSSQKRSKMSGVAAAGVKISRDGDRSAFSYIDVILCRHGETCHNAEGRCQGMEDVSRLTSKGESQALELGRALAARKQRFDRIFISPLARARHTFDLMEKEWRRLGWTDYPKCAPTFVPEIQEICLYDWQGHLRQDLQAQFPEEFHNWMNEPAIFRVGDHFPVRELWMRARRSWEQILTQSQPGERVLIVAHSGINQAMCFTALGYGETMYRRLNFPNCGALRLRLALPTSLAEATALVQVGGYTLPVTDSETMFAANECGEEDRPMRHYRPVHPNDWEPEEHLPTRMGLNPRETSAPAVGPTI</sequence>
<dbReference type="InterPro" id="IPR013078">
    <property type="entry name" value="His_Pase_superF_clade-1"/>
</dbReference>
<keyword evidence="3" id="KW-0732">Signal</keyword>
<dbReference type="OrthoDB" id="354304at2759"/>
<dbReference type="PROSITE" id="PS00175">
    <property type="entry name" value="PG_MUTASE"/>
    <property type="match status" value="1"/>
</dbReference>
<dbReference type="GO" id="GO:0016791">
    <property type="term" value="F:phosphatase activity"/>
    <property type="evidence" value="ECO:0007669"/>
    <property type="project" value="TreeGrafter"/>
</dbReference>
<feature type="chain" id="PRO_5004901517" evidence="3">
    <location>
        <begin position="21"/>
        <end position="327"/>
    </location>
</feature>
<feature type="signal peptide" evidence="3">
    <location>
        <begin position="1"/>
        <end position="20"/>
    </location>
</feature>
<dbReference type="SMART" id="SM00855">
    <property type="entry name" value="PGAM"/>
    <property type="match status" value="1"/>
</dbReference>
<dbReference type="AlphaFoldDB" id="W7U6L9"/>
<dbReference type="PANTHER" id="PTHR48100">
    <property type="entry name" value="BROAD-SPECIFICITY PHOSPHATASE YOR283W-RELATED"/>
    <property type="match status" value="1"/>
</dbReference>
<dbReference type="Gene3D" id="3.40.50.1240">
    <property type="entry name" value="Phosphoglycerate mutase-like"/>
    <property type="match status" value="1"/>
</dbReference>
<gene>
    <name evidence="4" type="ORF">Naga_100058g4</name>
</gene>
<accession>W7U6L9</accession>
<feature type="binding site" evidence="1">
    <location>
        <position position="113"/>
    </location>
    <ligand>
        <name>substrate</name>
    </ligand>
</feature>
<evidence type="ECO:0000313" key="5">
    <source>
        <dbReference type="Proteomes" id="UP000019335"/>
    </source>
</evidence>
<feature type="binding site" evidence="1">
    <location>
        <begin position="60"/>
        <end position="67"/>
    </location>
    <ligand>
        <name>substrate</name>
    </ligand>
</feature>
<dbReference type="InterPro" id="IPR029033">
    <property type="entry name" value="His_PPase_superfam"/>
</dbReference>
<reference evidence="4 5" key="1">
    <citation type="journal article" date="2014" name="Mol. Plant">
        <title>Chromosome Scale Genome Assembly and Transcriptome Profiling of Nannochloropsis gaditana in Nitrogen Depletion.</title>
        <authorList>
            <person name="Corteggiani Carpinelli E."/>
            <person name="Telatin A."/>
            <person name="Vitulo N."/>
            <person name="Forcato C."/>
            <person name="D'Angelo M."/>
            <person name="Schiavon R."/>
            <person name="Vezzi A."/>
            <person name="Giacometti G.M."/>
            <person name="Morosinotto T."/>
            <person name="Valle G."/>
        </authorList>
    </citation>
    <scope>NUCLEOTIDE SEQUENCE [LARGE SCALE GENOMIC DNA]</scope>
    <source>
        <strain evidence="4 5">B-31</strain>
    </source>
</reference>
<dbReference type="Pfam" id="PF00300">
    <property type="entry name" value="His_Phos_1"/>
    <property type="match status" value="1"/>
</dbReference>
<keyword evidence="5" id="KW-1185">Reference proteome</keyword>
<evidence type="ECO:0000256" key="3">
    <source>
        <dbReference type="SAM" id="SignalP"/>
    </source>
</evidence>
<evidence type="ECO:0000313" key="4">
    <source>
        <dbReference type="EMBL" id="EWM28486.1"/>
    </source>
</evidence>
<evidence type="ECO:0000256" key="1">
    <source>
        <dbReference type="PIRSR" id="PIRSR613078-2"/>
    </source>
</evidence>
<comment type="caution">
    <text evidence="4">The sequence shown here is derived from an EMBL/GenBank/DDBJ whole genome shotgun (WGS) entry which is preliminary data.</text>
</comment>
<dbReference type="Proteomes" id="UP000019335">
    <property type="component" value="Chromosome 4"/>
</dbReference>
<organism evidence="4 5">
    <name type="scientific">Nannochloropsis gaditana</name>
    <dbReference type="NCBI Taxonomy" id="72520"/>
    <lineage>
        <taxon>Eukaryota</taxon>
        <taxon>Sar</taxon>
        <taxon>Stramenopiles</taxon>
        <taxon>Ochrophyta</taxon>
        <taxon>Eustigmatophyceae</taxon>
        <taxon>Eustigmatales</taxon>
        <taxon>Monodopsidaceae</taxon>
        <taxon>Nannochloropsis</taxon>
    </lineage>
</organism>
<name>W7U6L9_9STRA</name>
<feature type="compositionally biased region" description="Basic and acidic residues" evidence="2">
    <location>
        <begin position="298"/>
        <end position="308"/>
    </location>
</feature>
<dbReference type="PANTHER" id="PTHR48100:SF10">
    <property type="entry name" value="2-CARBOXY-D-ARABINITOL-1-PHOSPHATASE-RELATED"/>
    <property type="match status" value="1"/>
</dbReference>
<dbReference type="InterPro" id="IPR001345">
    <property type="entry name" value="PG/BPGM_mutase_AS"/>
</dbReference>